<dbReference type="Proteomes" id="UP000594468">
    <property type="component" value="Chromosome"/>
</dbReference>
<evidence type="ECO:0000256" key="4">
    <source>
        <dbReference type="RuleBase" id="RU004514"/>
    </source>
</evidence>
<dbReference type="RefSeq" id="WP_195168668.1">
    <property type="nucleotide sequence ID" value="NZ_CP062983.1"/>
</dbReference>
<evidence type="ECO:0000256" key="1">
    <source>
        <dbReference type="ARBA" id="ARBA00022898"/>
    </source>
</evidence>
<dbReference type="GO" id="GO:0030170">
    <property type="term" value="F:pyridoxal phosphate binding"/>
    <property type="evidence" value="ECO:0007669"/>
    <property type="project" value="UniProtKB-UniRule"/>
</dbReference>
<dbReference type="AlphaFoldDB" id="A0A7S8IDA7"/>
<dbReference type="FunFam" id="3.20.20.10:FF:000018">
    <property type="entry name" value="Pyridoxal phosphate homeostasis protein"/>
    <property type="match status" value="1"/>
</dbReference>
<reference evidence="6 7" key="1">
    <citation type="submission" date="2020-02" db="EMBL/GenBank/DDBJ databases">
        <authorList>
            <person name="Zheng R.K."/>
            <person name="Sun C.M."/>
        </authorList>
    </citation>
    <scope>NUCLEOTIDE SEQUENCE [LARGE SCALE GENOMIC DNA]</scope>
    <source>
        <strain evidence="7">rifampicinis</strain>
    </source>
</reference>
<evidence type="ECO:0000256" key="2">
    <source>
        <dbReference type="HAMAP-Rule" id="MF_02087"/>
    </source>
</evidence>
<name>A0A7S8IDA7_9CHLR</name>
<dbReference type="Pfam" id="PF01168">
    <property type="entry name" value="Ala_racemase_N"/>
    <property type="match status" value="1"/>
</dbReference>
<feature type="domain" description="Alanine racemase N-terminal" evidence="5">
    <location>
        <begin position="11"/>
        <end position="243"/>
    </location>
</feature>
<comment type="similarity">
    <text evidence="2 4">Belongs to the pyridoxal phosphate-binding protein YggS/PROSC family.</text>
</comment>
<gene>
    <name evidence="6" type="ORF">G4Y79_12810</name>
</gene>
<dbReference type="EMBL" id="CP062983">
    <property type="protein sequence ID" value="QPC80593.1"/>
    <property type="molecule type" value="Genomic_DNA"/>
</dbReference>
<comment type="cofactor">
    <cofactor evidence="3">
        <name>pyridoxal 5'-phosphate</name>
        <dbReference type="ChEBI" id="CHEBI:597326"/>
    </cofactor>
</comment>
<feature type="modified residue" description="N6-(pyridoxal phosphate)lysine" evidence="2 3">
    <location>
        <position position="39"/>
    </location>
</feature>
<proteinExistence type="inferred from homology"/>
<dbReference type="SUPFAM" id="SSF51419">
    <property type="entry name" value="PLP-binding barrel"/>
    <property type="match status" value="1"/>
</dbReference>
<dbReference type="InterPro" id="IPR029066">
    <property type="entry name" value="PLP-binding_barrel"/>
</dbReference>
<dbReference type="PANTHER" id="PTHR10146:SF14">
    <property type="entry name" value="PYRIDOXAL PHOSPHATE HOMEOSTASIS PROTEIN"/>
    <property type="match status" value="1"/>
</dbReference>
<dbReference type="NCBIfam" id="TIGR00044">
    <property type="entry name" value="YggS family pyridoxal phosphate-dependent enzyme"/>
    <property type="match status" value="1"/>
</dbReference>
<evidence type="ECO:0000313" key="6">
    <source>
        <dbReference type="EMBL" id="QPC80593.1"/>
    </source>
</evidence>
<dbReference type="Gene3D" id="3.20.20.10">
    <property type="entry name" value="Alanine racemase"/>
    <property type="match status" value="1"/>
</dbReference>
<organism evidence="6 7">
    <name type="scientific">Phototrophicus methaneseepsis</name>
    <dbReference type="NCBI Taxonomy" id="2710758"/>
    <lineage>
        <taxon>Bacteria</taxon>
        <taxon>Bacillati</taxon>
        <taxon>Chloroflexota</taxon>
        <taxon>Candidatus Thermofontia</taxon>
        <taxon>Phototrophicales</taxon>
        <taxon>Phototrophicaceae</taxon>
        <taxon>Phototrophicus</taxon>
    </lineage>
</organism>
<dbReference type="PANTHER" id="PTHR10146">
    <property type="entry name" value="PROLINE SYNTHETASE CO-TRANSCRIBED BACTERIAL HOMOLOG PROTEIN"/>
    <property type="match status" value="1"/>
</dbReference>
<keyword evidence="1 2" id="KW-0663">Pyridoxal phosphate</keyword>
<dbReference type="PIRSF" id="PIRSF004848">
    <property type="entry name" value="YBL036c_PLPDEIII"/>
    <property type="match status" value="1"/>
</dbReference>
<dbReference type="InterPro" id="IPR001608">
    <property type="entry name" value="Ala_racemase_N"/>
</dbReference>
<comment type="function">
    <text evidence="2">Pyridoxal 5'-phosphate (PLP)-binding protein, which is involved in PLP homeostasis.</text>
</comment>
<sequence>MVQNSTIAENIDHVRETIATACARAGRSEDDVRLVAVSKKKPVSDVLAAVAAGVYDFGENRVEEALTKIPQVEQQVERMPTWHMIGHIQSRKARDVVSLFTHVHSLDSLKLAKRLSGLAEQENKTLNVLLEVNISGEAGKYGFEAFDWDKSSQVHDALWQDIRQVMALPALNIIGLMTMAPFVDDAEEARPVFAGLAGLRDALAESLAVSLPHLSMGMTNDYPVAIEEGATMVRVGTAIFGARTV</sequence>
<keyword evidence="7" id="KW-1185">Reference proteome</keyword>
<evidence type="ECO:0000313" key="7">
    <source>
        <dbReference type="Proteomes" id="UP000594468"/>
    </source>
</evidence>
<evidence type="ECO:0000256" key="3">
    <source>
        <dbReference type="PIRSR" id="PIRSR004848-1"/>
    </source>
</evidence>
<accession>A0A7S8IDA7</accession>
<dbReference type="KEGG" id="pmet:G4Y79_12810"/>
<dbReference type="CDD" id="cd00635">
    <property type="entry name" value="PLPDE_III_YBL036c_like"/>
    <property type="match status" value="1"/>
</dbReference>
<dbReference type="PROSITE" id="PS01211">
    <property type="entry name" value="UPF0001"/>
    <property type="match status" value="1"/>
</dbReference>
<dbReference type="InterPro" id="IPR011078">
    <property type="entry name" value="PyrdxlP_homeostasis"/>
</dbReference>
<protein>
    <recommendedName>
        <fullName evidence="2">Pyridoxal phosphate homeostasis protein</fullName>
        <shortName evidence="2">PLP homeostasis protein</shortName>
    </recommendedName>
</protein>
<evidence type="ECO:0000259" key="5">
    <source>
        <dbReference type="Pfam" id="PF01168"/>
    </source>
</evidence>
<dbReference type="HAMAP" id="MF_02087">
    <property type="entry name" value="PLP_homeostasis"/>
    <property type="match status" value="1"/>
</dbReference>